<dbReference type="Proteomes" id="UP001595990">
    <property type="component" value="Unassembled WGS sequence"/>
</dbReference>
<comment type="caution">
    <text evidence="1">The sequence shown here is derived from an EMBL/GenBank/DDBJ whole genome shotgun (WGS) entry which is preliminary data.</text>
</comment>
<reference evidence="2" key="1">
    <citation type="journal article" date="2019" name="Int. J. Syst. Evol. Microbiol.">
        <title>The Global Catalogue of Microorganisms (GCM) 10K type strain sequencing project: providing services to taxonomists for standard genome sequencing and annotation.</title>
        <authorList>
            <consortium name="The Broad Institute Genomics Platform"/>
            <consortium name="The Broad Institute Genome Sequencing Center for Infectious Disease"/>
            <person name="Wu L."/>
            <person name="Ma J."/>
        </authorList>
    </citation>
    <scope>NUCLEOTIDE SEQUENCE [LARGE SCALE GENOMIC DNA]</scope>
    <source>
        <strain evidence="2">CECT 8064</strain>
    </source>
</reference>
<evidence type="ECO:0000313" key="2">
    <source>
        <dbReference type="Proteomes" id="UP001595990"/>
    </source>
</evidence>
<organism evidence="1 2">
    <name type="scientific">Streptomyces ehimensis</name>
    <dbReference type="NCBI Taxonomy" id="68195"/>
    <lineage>
        <taxon>Bacteria</taxon>
        <taxon>Bacillati</taxon>
        <taxon>Actinomycetota</taxon>
        <taxon>Actinomycetes</taxon>
        <taxon>Kitasatosporales</taxon>
        <taxon>Streptomycetaceae</taxon>
        <taxon>Streptomyces</taxon>
    </lineage>
</organism>
<accession>A0ABV9BU99</accession>
<sequence>MSVAIACTACGSTAPQEELVPYARMFRNSQLVVSRSGDQAERRQEPVYQVVAKRCTGCGLLQWYSRPQ</sequence>
<protein>
    <submittedName>
        <fullName evidence="1">Uncharacterized protein</fullName>
    </submittedName>
</protein>
<evidence type="ECO:0000313" key="1">
    <source>
        <dbReference type="EMBL" id="MFC4517598.1"/>
    </source>
</evidence>
<proteinExistence type="predicted"/>
<name>A0ABV9BU99_9ACTN</name>
<dbReference type="RefSeq" id="WP_411951229.1">
    <property type="nucleotide sequence ID" value="NZ_JBHSFS010000022.1"/>
</dbReference>
<keyword evidence="2" id="KW-1185">Reference proteome</keyword>
<gene>
    <name evidence="1" type="ORF">ACFPEN_32390</name>
</gene>
<dbReference type="EMBL" id="JBHSFS010000022">
    <property type="protein sequence ID" value="MFC4517598.1"/>
    <property type="molecule type" value="Genomic_DNA"/>
</dbReference>